<dbReference type="PROSITE" id="PS51449">
    <property type="entry name" value="MTTASE_N"/>
    <property type="match status" value="1"/>
</dbReference>
<keyword evidence="6 8" id="KW-0408">Iron</keyword>
<dbReference type="InterPro" id="IPR005839">
    <property type="entry name" value="Methylthiotransferase"/>
</dbReference>
<keyword evidence="3 8" id="KW-0808">Transferase</keyword>
<dbReference type="InterPro" id="IPR020612">
    <property type="entry name" value="Methylthiotransferase_CS"/>
</dbReference>
<dbReference type="SMART" id="SM00729">
    <property type="entry name" value="Elp3"/>
    <property type="match status" value="1"/>
</dbReference>
<protein>
    <recommendedName>
        <fullName evidence="8">Ribosomal protein uS12 methylthiotransferase RimO</fullName>
        <shortName evidence="8">uS12 MTTase</shortName>
        <shortName evidence="8">uS12 methylthiotransferase</shortName>
        <ecNumber evidence="8">2.8.4.4</ecNumber>
    </recommendedName>
    <alternativeName>
        <fullName evidence="8">Ribosomal protein uS12 (aspartate-C(3))-methylthiotransferase</fullName>
    </alternativeName>
    <alternativeName>
        <fullName evidence="8">Ribosome maturation factor RimO</fullName>
    </alternativeName>
</protein>
<feature type="binding site" evidence="8">
    <location>
        <position position="204"/>
    </location>
    <ligand>
        <name>[4Fe-4S] cluster</name>
        <dbReference type="ChEBI" id="CHEBI:49883"/>
        <label>2</label>
        <note>4Fe-4S-S-AdoMet</note>
    </ligand>
</feature>
<evidence type="ECO:0000256" key="2">
    <source>
        <dbReference type="ARBA" id="ARBA00022490"/>
    </source>
</evidence>
<comment type="similarity">
    <text evidence="8">Belongs to the methylthiotransferase family. RimO subfamily.</text>
</comment>
<dbReference type="PANTHER" id="PTHR43837:SF1">
    <property type="entry name" value="RIBOSOMAL PROTEIN US12 METHYLTHIOTRANSFERASE RIMO"/>
    <property type="match status" value="1"/>
</dbReference>
<dbReference type="SUPFAM" id="SSF102114">
    <property type="entry name" value="Radical SAM enzymes"/>
    <property type="match status" value="1"/>
</dbReference>
<reference evidence="13 14" key="1">
    <citation type="journal article" date="2016" name="Genome Announc.">
        <title>First Complete Genome Sequence of a Subdivision 6 Acidobacterium Strain.</title>
        <authorList>
            <person name="Huang S."/>
            <person name="Vieira S."/>
            <person name="Bunk B."/>
            <person name="Riedel T."/>
            <person name="Sproer C."/>
            <person name="Overmann J."/>
        </authorList>
    </citation>
    <scope>NUCLEOTIDE SEQUENCE [LARGE SCALE GENOMIC DNA]</scope>
    <source>
        <strain evidence="14">DSM 100886 HEG_-6_39</strain>
    </source>
</reference>
<dbReference type="RefSeq" id="WP_110173092.1">
    <property type="nucleotide sequence ID" value="NZ_CP015136.1"/>
</dbReference>
<dbReference type="NCBIfam" id="TIGR01125">
    <property type="entry name" value="30S ribosomal protein S12 methylthiotransferase RimO"/>
    <property type="match status" value="1"/>
</dbReference>
<name>A0A143PT38_LUTPR</name>
<dbReference type="GO" id="GO:0035599">
    <property type="term" value="F:aspartic acid methylthiotransferase activity"/>
    <property type="evidence" value="ECO:0007669"/>
    <property type="project" value="TreeGrafter"/>
</dbReference>
<comment type="function">
    <text evidence="8">Catalyzes the methylthiolation of an aspartic acid residue of ribosomal protein uS12.</text>
</comment>
<evidence type="ECO:0000256" key="5">
    <source>
        <dbReference type="ARBA" id="ARBA00022723"/>
    </source>
</evidence>
<feature type="binding site" evidence="8">
    <location>
        <position position="10"/>
    </location>
    <ligand>
        <name>[4Fe-4S] cluster</name>
        <dbReference type="ChEBI" id="CHEBI:49883"/>
        <label>1</label>
    </ligand>
</feature>
<dbReference type="SFLD" id="SFLDS00029">
    <property type="entry name" value="Radical_SAM"/>
    <property type="match status" value="1"/>
</dbReference>
<dbReference type="GO" id="GO:0006400">
    <property type="term" value="P:tRNA modification"/>
    <property type="evidence" value="ECO:0007669"/>
    <property type="project" value="InterPro"/>
</dbReference>
<evidence type="ECO:0000256" key="1">
    <source>
        <dbReference type="ARBA" id="ARBA00022485"/>
    </source>
</evidence>
<dbReference type="GO" id="GO:0046872">
    <property type="term" value="F:metal ion binding"/>
    <property type="evidence" value="ECO:0007669"/>
    <property type="project" value="UniProtKB-KW"/>
</dbReference>
<dbReference type="PROSITE" id="PS51918">
    <property type="entry name" value="RADICAL_SAM"/>
    <property type="match status" value="1"/>
</dbReference>
<evidence type="ECO:0000259" key="11">
    <source>
        <dbReference type="PROSITE" id="PS51449"/>
    </source>
</evidence>
<evidence type="ECO:0000259" key="12">
    <source>
        <dbReference type="PROSITE" id="PS51918"/>
    </source>
</evidence>
<dbReference type="STRING" id="1855912.LuPra_04802"/>
<keyword evidence="4 8" id="KW-0949">S-adenosyl-L-methionine</keyword>
<dbReference type="Proteomes" id="UP000076079">
    <property type="component" value="Chromosome"/>
</dbReference>
<dbReference type="PANTHER" id="PTHR43837">
    <property type="entry name" value="RIBOSOMAL PROTEIN S12 METHYLTHIOTRANSFERASE RIMO"/>
    <property type="match status" value="1"/>
</dbReference>
<dbReference type="InterPro" id="IPR005840">
    <property type="entry name" value="Ribosomal_uS12_MeSTrfase_RimO"/>
</dbReference>
<reference evidence="14" key="2">
    <citation type="submission" date="2016-04" db="EMBL/GenBank/DDBJ databases">
        <title>First Complete Genome Sequence of a Subdivision 6 Acidobacterium.</title>
        <authorList>
            <person name="Huang S."/>
            <person name="Vieira S."/>
            <person name="Bunk B."/>
            <person name="Riedel T."/>
            <person name="Sproeer C."/>
            <person name="Overmann J."/>
        </authorList>
    </citation>
    <scope>NUCLEOTIDE SEQUENCE [LARGE SCALE GENOMIC DNA]</scope>
    <source>
        <strain evidence="14">DSM 100886 HEG_-6_39</strain>
    </source>
</reference>
<dbReference type="GO" id="GO:0103039">
    <property type="term" value="F:protein methylthiotransferase activity"/>
    <property type="evidence" value="ECO:0007669"/>
    <property type="project" value="UniProtKB-EC"/>
</dbReference>
<dbReference type="KEGG" id="abac:LuPra_04802"/>
<evidence type="ECO:0000256" key="4">
    <source>
        <dbReference type="ARBA" id="ARBA00022691"/>
    </source>
</evidence>
<dbReference type="InterPro" id="IPR012340">
    <property type="entry name" value="NA-bd_OB-fold"/>
</dbReference>
<dbReference type="Pfam" id="PF00919">
    <property type="entry name" value="UPF0004"/>
    <property type="match status" value="1"/>
</dbReference>
<dbReference type="PROSITE" id="PS01278">
    <property type="entry name" value="MTTASE_RADICAL"/>
    <property type="match status" value="1"/>
</dbReference>
<feature type="binding site" evidence="8">
    <location>
        <position position="211"/>
    </location>
    <ligand>
        <name>[4Fe-4S] cluster</name>
        <dbReference type="ChEBI" id="CHEBI:49883"/>
        <label>2</label>
        <note>4Fe-4S-S-AdoMet</note>
    </ligand>
</feature>
<keyword evidence="5 8" id="KW-0479">Metal-binding</keyword>
<dbReference type="InterPro" id="IPR006638">
    <property type="entry name" value="Elp3/MiaA/NifB-like_rSAM"/>
</dbReference>
<dbReference type="Gene3D" id="3.80.30.20">
    <property type="entry name" value="tm_1862 like domain"/>
    <property type="match status" value="1"/>
</dbReference>
<dbReference type="CDD" id="cd01335">
    <property type="entry name" value="Radical_SAM"/>
    <property type="match status" value="1"/>
</dbReference>
<organism evidence="13 14">
    <name type="scientific">Luteitalea pratensis</name>
    <dbReference type="NCBI Taxonomy" id="1855912"/>
    <lineage>
        <taxon>Bacteria</taxon>
        <taxon>Pseudomonadati</taxon>
        <taxon>Acidobacteriota</taxon>
        <taxon>Vicinamibacteria</taxon>
        <taxon>Vicinamibacterales</taxon>
        <taxon>Vicinamibacteraceae</taxon>
        <taxon>Luteitalea</taxon>
    </lineage>
</organism>
<dbReference type="NCBIfam" id="TIGR00089">
    <property type="entry name" value="MiaB/RimO family radical SAM methylthiotransferase"/>
    <property type="match status" value="1"/>
</dbReference>
<evidence type="ECO:0000256" key="6">
    <source>
        <dbReference type="ARBA" id="ARBA00023004"/>
    </source>
</evidence>
<evidence type="ECO:0000313" key="13">
    <source>
        <dbReference type="EMBL" id="AMY11551.1"/>
    </source>
</evidence>
<proteinExistence type="inferred from homology"/>
<dbReference type="PATRIC" id="fig|1813736.3.peg.5059"/>
<dbReference type="InterPro" id="IPR058240">
    <property type="entry name" value="rSAM_sf"/>
</dbReference>
<dbReference type="InterPro" id="IPR002792">
    <property type="entry name" value="TRAM_dom"/>
</dbReference>
<evidence type="ECO:0000313" key="14">
    <source>
        <dbReference type="Proteomes" id="UP000076079"/>
    </source>
</evidence>
<keyword evidence="2 8" id="KW-0963">Cytoplasm</keyword>
<dbReference type="GO" id="GO:0051539">
    <property type="term" value="F:4 iron, 4 sulfur cluster binding"/>
    <property type="evidence" value="ECO:0007669"/>
    <property type="project" value="UniProtKB-UniRule"/>
</dbReference>
<dbReference type="Pfam" id="PF18693">
    <property type="entry name" value="TRAM_2"/>
    <property type="match status" value="1"/>
</dbReference>
<comment type="cofactor">
    <cofactor evidence="8">
        <name>[4Fe-4S] cluster</name>
        <dbReference type="ChEBI" id="CHEBI:49883"/>
    </cofactor>
    <text evidence="8">Binds 2 [4Fe-4S] clusters. One cluster is coordinated with 3 cysteines and an exchangeable S-adenosyl-L-methionine.</text>
</comment>
<dbReference type="PROSITE" id="PS50926">
    <property type="entry name" value="TRAM"/>
    <property type="match status" value="1"/>
</dbReference>
<feature type="binding site" evidence="8">
    <location>
        <position position="46"/>
    </location>
    <ligand>
        <name>[4Fe-4S] cluster</name>
        <dbReference type="ChEBI" id="CHEBI:49883"/>
        <label>1</label>
    </ligand>
</feature>
<dbReference type="FunFam" id="3.80.30.20:FF:000001">
    <property type="entry name" value="tRNA-2-methylthio-N(6)-dimethylallyladenosine synthase 2"/>
    <property type="match status" value="1"/>
</dbReference>
<dbReference type="Pfam" id="PF04055">
    <property type="entry name" value="Radical_SAM"/>
    <property type="match status" value="1"/>
</dbReference>
<evidence type="ECO:0000256" key="7">
    <source>
        <dbReference type="ARBA" id="ARBA00023014"/>
    </source>
</evidence>
<keyword evidence="13" id="KW-0689">Ribosomal protein</keyword>
<dbReference type="SFLD" id="SFLDG01082">
    <property type="entry name" value="B12-binding_domain_containing"/>
    <property type="match status" value="1"/>
</dbReference>
<accession>A0A143PT38</accession>
<dbReference type="SFLD" id="SFLDG01061">
    <property type="entry name" value="methylthiotransferase"/>
    <property type="match status" value="1"/>
</dbReference>
<comment type="subcellular location">
    <subcellularLocation>
        <location evidence="8">Cytoplasm</location>
    </subcellularLocation>
</comment>
<dbReference type="InterPro" id="IPR013848">
    <property type="entry name" value="Methylthiotransferase_N"/>
</dbReference>
<keyword evidence="13" id="KW-0687">Ribonucleoprotein</keyword>
<sequence length="500" mass="54578">MKIGLISLGCPKNLVDSEVMLGLAERAGHEITGEATEADVLVVNTCAFIDSAKQESINTILEMAQHKIDGRARRLVVTGCLAERYREELRTQIPEIDAILGTGEVDRIVGAIDGQPAAPATLSLFRRGADGSAETLGQRPAASAPPEGVSSPVAKAEGPGPKADRTSARHRDAEVLPTYLYDATTPRRLTTPGHYAYVKIAEGCDYNCAFCIIPKLRGAYRSREEASVVAEARALAARGVKELLLVSQDTTFYGIDRDRQDRGALGRLLRALNAIDGLEWIRLLYLYPTTITAETIDAMAACDKVVRYVDLPLQHASAAMLKRMRRPGTRRSYETLLANLRHALPGVTLRTTFVVGFPGETEADVDDLVDFVKTVEFDHVGVFTYSHEEGTAAAALVDDVPAAVKRRRQRRVMQIQQRIVARRQKARVGQQVRVVVDGPSKEHELVLQGRLPGQAPDVDPVVFFTDCDPTEYPAGTFVDAEIVDASGYDLIVRPVEAPTL</sequence>
<dbReference type="GO" id="GO:0005829">
    <property type="term" value="C:cytosol"/>
    <property type="evidence" value="ECO:0007669"/>
    <property type="project" value="TreeGrafter"/>
</dbReference>
<feature type="binding site" evidence="8">
    <location>
        <position position="80"/>
    </location>
    <ligand>
        <name>[4Fe-4S] cluster</name>
        <dbReference type="ChEBI" id="CHEBI:49883"/>
        <label>1</label>
    </ligand>
</feature>
<dbReference type="HAMAP" id="MF_01865">
    <property type="entry name" value="MTTase_RimO"/>
    <property type="match status" value="1"/>
</dbReference>
<dbReference type="AlphaFoldDB" id="A0A143PT38"/>
<evidence type="ECO:0000256" key="8">
    <source>
        <dbReference type="HAMAP-Rule" id="MF_01865"/>
    </source>
</evidence>
<dbReference type="Gene3D" id="3.40.50.12160">
    <property type="entry name" value="Methylthiotransferase, N-terminal domain"/>
    <property type="match status" value="1"/>
</dbReference>
<dbReference type="InterPro" id="IPR023404">
    <property type="entry name" value="rSAM_horseshoe"/>
</dbReference>
<dbReference type="OrthoDB" id="9805215at2"/>
<keyword evidence="7 8" id="KW-0411">Iron-sulfur</keyword>
<evidence type="ECO:0000256" key="3">
    <source>
        <dbReference type="ARBA" id="ARBA00022679"/>
    </source>
</evidence>
<dbReference type="InterPro" id="IPR038135">
    <property type="entry name" value="Methylthiotransferase_N_sf"/>
</dbReference>
<dbReference type="EMBL" id="CP015136">
    <property type="protein sequence ID" value="AMY11551.1"/>
    <property type="molecule type" value="Genomic_DNA"/>
</dbReference>
<keyword evidence="14" id="KW-1185">Reference proteome</keyword>
<dbReference type="EC" id="2.8.4.4" evidence="8"/>
<dbReference type="GO" id="GO:0005840">
    <property type="term" value="C:ribosome"/>
    <property type="evidence" value="ECO:0007669"/>
    <property type="project" value="UniProtKB-KW"/>
</dbReference>
<dbReference type="Gene3D" id="2.40.50.140">
    <property type="entry name" value="Nucleic acid-binding proteins"/>
    <property type="match status" value="1"/>
</dbReference>
<evidence type="ECO:0000256" key="9">
    <source>
        <dbReference type="SAM" id="MobiDB-lite"/>
    </source>
</evidence>
<feature type="binding site" evidence="8">
    <location>
        <position position="208"/>
    </location>
    <ligand>
        <name>[4Fe-4S] cluster</name>
        <dbReference type="ChEBI" id="CHEBI:49883"/>
        <label>2</label>
        <note>4Fe-4S-S-AdoMet</note>
    </ligand>
</feature>
<dbReference type="SFLD" id="SFLDF00274">
    <property type="entry name" value="ribosomal_protein_S12_methylth"/>
    <property type="match status" value="1"/>
</dbReference>
<keyword evidence="1 8" id="KW-0004">4Fe-4S</keyword>
<feature type="domain" description="Radical SAM core" evidence="12">
    <location>
        <begin position="190"/>
        <end position="422"/>
    </location>
</feature>
<evidence type="ECO:0000259" key="10">
    <source>
        <dbReference type="PROSITE" id="PS50926"/>
    </source>
</evidence>
<dbReference type="InterPro" id="IPR007197">
    <property type="entry name" value="rSAM"/>
</dbReference>
<feature type="domain" description="TRAM" evidence="10">
    <location>
        <begin position="425"/>
        <end position="496"/>
    </location>
</feature>
<comment type="catalytic activity">
    <reaction evidence="8">
        <text>L-aspartate(89)-[ribosomal protein uS12]-hydrogen + (sulfur carrier)-SH + AH2 + 2 S-adenosyl-L-methionine = 3-methylsulfanyl-L-aspartate(89)-[ribosomal protein uS12]-hydrogen + (sulfur carrier)-H + 5'-deoxyadenosine + L-methionine + A + S-adenosyl-L-homocysteine + 2 H(+)</text>
        <dbReference type="Rhea" id="RHEA:37087"/>
        <dbReference type="Rhea" id="RHEA-COMP:10460"/>
        <dbReference type="Rhea" id="RHEA-COMP:10461"/>
        <dbReference type="Rhea" id="RHEA-COMP:14737"/>
        <dbReference type="Rhea" id="RHEA-COMP:14739"/>
        <dbReference type="ChEBI" id="CHEBI:13193"/>
        <dbReference type="ChEBI" id="CHEBI:15378"/>
        <dbReference type="ChEBI" id="CHEBI:17319"/>
        <dbReference type="ChEBI" id="CHEBI:17499"/>
        <dbReference type="ChEBI" id="CHEBI:29917"/>
        <dbReference type="ChEBI" id="CHEBI:29961"/>
        <dbReference type="ChEBI" id="CHEBI:57844"/>
        <dbReference type="ChEBI" id="CHEBI:57856"/>
        <dbReference type="ChEBI" id="CHEBI:59789"/>
        <dbReference type="ChEBI" id="CHEBI:64428"/>
        <dbReference type="ChEBI" id="CHEBI:73599"/>
        <dbReference type="EC" id="2.8.4.4"/>
    </reaction>
</comment>
<gene>
    <name evidence="8 13" type="primary">rimO</name>
    <name evidence="13" type="ORF">LuPra_04802</name>
</gene>
<feature type="region of interest" description="Disordered" evidence="9">
    <location>
        <begin position="134"/>
        <end position="169"/>
    </location>
</feature>
<feature type="domain" description="MTTase N-terminal" evidence="11">
    <location>
        <begin position="1"/>
        <end position="117"/>
    </location>
</feature>